<dbReference type="PANTHER" id="PTHR37947:SF1">
    <property type="entry name" value="BLL2462 PROTEIN"/>
    <property type="match status" value="1"/>
</dbReference>
<dbReference type="Proteomes" id="UP001403385">
    <property type="component" value="Unassembled WGS sequence"/>
</dbReference>
<proteinExistence type="predicted"/>
<feature type="transmembrane region" description="Helical" evidence="1">
    <location>
        <begin position="12"/>
        <end position="28"/>
    </location>
</feature>
<keyword evidence="1" id="KW-1133">Transmembrane helix</keyword>
<evidence type="ECO:0000313" key="2">
    <source>
        <dbReference type="EMBL" id="MEN7551003.1"/>
    </source>
</evidence>
<evidence type="ECO:0000313" key="3">
    <source>
        <dbReference type="Proteomes" id="UP001403385"/>
    </source>
</evidence>
<accession>A0AAW9SAQ5</accession>
<keyword evidence="1" id="KW-0812">Transmembrane</keyword>
<keyword evidence="3" id="KW-1185">Reference proteome</keyword>
<organism evidence="2 3">
    <name type="scientific">Rapidithrix thailandica</name>
    <dbReference type="NCBI Taxonomy" id="413964"/>
    <lineage>
        <taxon>Bacteria</taxon>
        <taxon>Pseudomonadati</taxon>
        <taxon>Bacteroidota</taxon>
        <taxon>Cytophagia</taxon>
        <taxon>Cytophagales</taxon>
        <taxon>Flammeovirgaceae</taxon>
        <taxon>Rapidithrix</taxon>
    </lineage>
</organism>
<dbReference type="InterPro" id="IPR036465">
    <property type="entry name" value="vWFA_dom_sf"/>
</dbReference>
<dbReference type="PANTHER" id="PTHR37947">
    <property type="entry name" value="BLL2462 PROTEIN"/>
    <property type="match status" value="1"/>
</dbReference>
<dbReference type="RefSeq" id="WP_346823785.1">
    <property type="nucleotide sequence ID" value="NZ_JBDKWZ010000018.1"/>
</dbReference>
<feature type="transmembrane region" description="Helical" evidence="1">
    <location>
        <begin position="40"/>
        <end position="62"/>
    </location>
</feature>
<sequence length="699" mass="79834">MIKVLTEYSSWYFLLCLMAGFLYAYLLYTSKAPWSKPVNYFLGTVRFILVTCVCFLLLGPYVKTIKNYFEKPVITFLIDDSQSIALVNDSTRLLQLRGELETLAESLEEEEYEVDIQTLNANQNLSGIQDIGFGGASTNISSRLKDIEAQYENRNLGGVVLVTDGIYNQGIAPNYLPYLMKVFAVGIGDTLPQEDINLKAAYANKIAYLGNKFPIVAEIGNMGFENQKSEVLLRKEGKIIERKTLTFTRENSLQTIEFLPKSEKEGLQHYVVEVLPLEGEFTKKNNIKNVYIDIIDSKEKILMVALSPHPDIKALRSAVEKNENYEFIVHIPGMDGTRNAEPVNLDEKYDLVIFHQIPNVQRVGQNLIQHFQEQKTAMWFILGNQSNLSAFNTISEAVQVHANGRQFDKVTPSYNNVFSKFTMDNDKRLVISKYPPVTVPFGNFDLTGTSEVVMFQKIGNITTDKPLLVLNEHNGFKSAVTLGEGIWQWRLHEYSVNDNTNAFDEIINKTVQYLSTKEDKRRFRVYPISNEFFDTESVIFETEVYNEIYERIYGQKIDLQITNEANETSSYTYTNSGPGFQYKVNGLSQGVYRYQATTQLNGKTEVSAGEFTVRELEIEAINTTADFNLLRNLAAHTNGQFYQANELKQLQTDLTQNKLKDLIHSQEEYEDLSNLKWLLIALALLASFEWFLRKFKGGY</sequence>
<dbReference type="SUPFAM" id="SSF53300">
    <property type="entry name" value="vWA-like"/>
    <property type="match status" value="1"/>
</dbReference>
<dbReference type="EMBL" id="JBDKWZ010000018">
    <property type="protein sequence ID" value="MEN7551003.1"/>
    <property type="molecule type" value="Genomic_DNA"/>
</dbReference>
<dbReference type="AlphaFoldDB" id="A0AAW9SAQ5"/>
<protein>
    <submittedName>
        <fullName evidence="2">VWA domain-containing protein</fullName>
    </submittedName>
</protein>
<evidence type="ECO:0000256" key="1">
    <source>
        <dbReference type="SAM" id="Phobius"/>
    </source>
</evidence>
<reference evidence="2 3" key="1">
    <citation type="submission" date="2024-04" db="EMBL/GenBank/DDBJ databases">
        <title>Novel genus in family Flammeovirgaceae.</title>
        <authorList>
            <person name="Nguyen T.H."/>
            <person name="Vuong T.Q."/>
            <person name="Le H."/>
            <person name="Kim S.-G."/>
        </authorList>
    </citation>
    <scope>NUCLEOTIDE SEQUENCE [LARGE SCALE GENOMIC DNA]</scope>
    <source>
        <strain evidence="2 3">JCM 23209</strain>
    </source>
</reference>
<gene>
    <name evidence="2" type="ORF">AAG747_23985</name>
</gene>
<keyword evidence="1" id="KW-0472">Membrane</keyword>
<comment type="caution">
    <text evidence="2">The sequence shown here is derived from an EMBL/GenBank/DDBJ whole genome shotgun (WGS) entry which is preliminary data.</text>
</comment>
<name>A0AAW9SAQ5_9BACT</name>